<organism evidence="1">
    <name type="scientific">Arundo donax</name>
    <name type="common">Giant reed</name>
    <name type="synonym">Donax arundinaceus</name>
    <dbReference type="NCBI Taxonomy" id="35708"/>
    <lineage>
        <taxon>Eukaryota</taxon>
        <taxon>Viridiplantae</taxon>
        <taxon>Streptophyta</taxon>
        <taxon>Embryophyta</taxon>
        <taxon>Tracheophyta</taxon>
        <taxon>Spermatophyta</taxon>
        <taxon>Magnoliopsida</taxon>
        <taxon>Liliopsida</taxon>
        <taxon>Poales</taxon>
        <taxon>Poaceae</taxon>
        <taxon>PACMAD clade</taxon>
        <taxon>Arundinoideae</taxon>
        <taxon>Arundineae</taxon>
        <taxon>Arundo</taxon>
    </lineage>
</organism>
<evidence type="ECO:0000313" key="1">
    <source>
        <dbReference type="EMBL" id="JAD60806.1"/>
    </source>
</evidence>
<dbReference type="EMBL" id="GBRH01237089">
    <property type="protein sequence ID" value="JAD60806.1"/>
    <property type="molecule type" value="Transcribed_RNA"/>
</dbReference>
<protein>
    <submittedName>
        <fullName evidence="1">Uncharacterized protein</fullName>
    </submittedName>
</protein>
<name>A0A0A9BBT8_ARUDO</name>
<reference evidence="1" key="2">
    <citation type="journal article" date="2015" name="Data Brief">
        <title>Shoot transcriptome of the giant reed, Arundo donax.</title>
        <authorList>
            <person name="Barrero R.A."/>
            <person name="Guerrero F.D."/>
            <person name="Moolhuijzen P."/>
            <person name="Goolsby J.A."/>
            <person name="Tidwell J."/>
            <person name="Bellgard S.E."/>
            <person name="Bellgard M.I."/>
        </authorList>
    </citation>
    <scope>NUCLEOTIDE SEQUENCE</scope>
    <source>
        <tissue evidence="1">Shoot tissue taken approximately 20 cm above the soil surface</tissue>
    </source>
</reference>
<sequence>MTKTDLHMCVRWRNFQHTCNHLQVQHNFALSMDFHPTMQPTYSL</sequence>
<proteinExistence type="predicted"/>
<accession>A0A0A9BBT8</accession>
<reference evidence="1" key="1">
    <citation type="submission" date="2014-09" db="EMBL/GenBank/DDBJ databases">
        <authorList>
            <person name="Magalhaes I.L.F."/>
            <person name="Oliveira U."/>
            <person name="Santos F.R."/>
            <person name="Vidigal T.H.D.A."/>
            <person name="Brescovit A.D."/>
            <person name="Santos A.J."/>
        </authorList>
    </citation>
    <scope>NUCLEOTIDE SEQUENCE</scope>
    <source>
        <tissue evidence="1">Shoot tissue taken approximately 20 cm above the soil surface</tissue>
    </source>
</reference>
<dbReference type="AlphaFoldDB" id="A0A0A9BBT8"/>